<keyword evidence="1" id="KW-0472">Membrane</keyword>
<dbReference type="AlphaFoldDB" id="A0A2G9ZN89"/>
<dbReference type="SUPFAM" id="SSF54523">
    <property type="entry name" value="Pili subunits"/>
    <property type="match status" value="1"/>
</dbReference>
<evidence type="ECO:0008006" key="4">
    <source>
        <dbReference type="Google" id="ProtNLM"/>
    </source>
</evidence>
<dbReference type="Proteomes" id="UP000231408">
    <property type="component" value="Unassembled WGS sequence"/>
</dbReference>
<keyword evidence="1" id="KW-0812">Transmembrane</keyword>
<dbReference type="EMBL" id="PCSE01000059">
    <property type="protein sequence ID" value="PIP34622.1"/>
    <property type="molecule type" value="Genomic_DNA"/>
</dbReference>
<sequence length="147" mass="15965">MKNKKAFTLLEILLVVAAIAILASIVILAINPSKQLADTRNSQRRIDVNTILNAVYQYAIDNNGNLPATIAATTTYGICRTNPTATTTCTDLSVLTTDEKYLVSMPIDPLGAVNTDDINYRVIKTVNNRVTVWANAPEQGVTISVTR</sequence>
<proteinExistence type="predicted"/>
<evidence type="ECO:0000313" key="3">
    <source>
        <dbReference type="Proteomes" id="UP000231408"/>
    </source>
</evidence>
<evidence type="ECO:0000256" key="1">
    <source>
        <dbReference type="SAM" id="Phobius"/>
    </source>
</evidence>
<keyword evidence="1" id="KW-1133">Transmembrane helix</keyword>
<organism evidence="2 3">
    <name type="scientific">Candidatus Falkowbacteria bacterium CG23_combo_of_CG06-09_8_20_14_all_41_10</name>
    <dbReference type="NCBI Taxonomy" id="1974571"/>
    <lineage>
        <taxon>Bacteria</taxon>
        <taxon>Candidatus Falkowiibacteriota</taxon>
    </lineage>
</organism>
<dbReference type="NCBIfam" id="TIGR02532">
    <property type="entry name" value="IV_pilin_GFxxxE"/>
    <property type="match status" value="1"/>
</dbReference>
<name>A0A2G9ZN89_9BACT</name>
<evidence type="ECO:0000313" key="2">
    <source>
        <dbReference type="EMBL" id="PIP34622.1"/>
    </source>
</evidence>
<gene>
    <name evidence="2" type="ORF">COX21_01970</name>
</gene>
<dbReference type="Pfam" id="PF07963">
    <property type="entry name" value="N_methyl"/>
    <property type="match status" value="1"/>
</dbReference>
<accession>A0A2G9ZN89</accession>
<dbReference type="Gene3D" id="3.30.700.10">
    <property type="entry name" value="Glycoprotein, Type 4 Pilin"/>
    <property type="match status" value="1"/>
</dbReference>
<protein>
    <recommendedName>
        <fullName evidence="4">Type II secretion system protein GspG C-terminal domain-containing protein</fullName>
    </recommendedName>
</protein>
<dbReference type="InterPro" id="IPR012902">
    <property type="entry name" value="N_methyl_site"/>
</dbReference>
<dbReference type="InterPro" id="IPR045584">
    <property type="entry name" value="Pilin-like"/>
</dbReference>
<feature type="transmembrane region" description="Helical" evidence="1">
    <location>
        <begin position="12"/>
        <end position="30"/>
    </location>
</feature>
<comment type="caution">
    <text evidence="2">The sequence shown here is derived from an EMBL/GenBank/DDBJ whole genome shotgun (WGS) entry which is preliminary data.</text>
</comment>
<reference evidence="2 3" key="1">
    <citation type="submission" date="2017-09" db="EMBL/GenBank/DDBJ databases">
        <title>Depth-based differentiation of microbial function through sediment-hosted aquifers and enrichment of novel symbionts in the deep terrestrial subsurface.</title>
        <authorList>
            <person name="Probst A.J."/>
            <person name="Ladd B."/>
            <person name="Jarett J.K."/>
            <person name="Geller-Mcgrath D.E."/>
            <person name="Sieber C.M."/>
            <person name="Emerson J.B."/>
            <person name="Anantharaman K."/>
            <person name="Thomas B.C."/>
            <person name="Malmstrom R."/>
            <person name="Stieglmeier M."/>
            <person name="Klingl A."/>
            <person name="Woyke T."/>
            <person name="Ryan C.M."/>
            <person name="Banfield J.F."/>
        </authorList>
    </citation>
    <scope>NUCLEOTIDE SEQUENCE [LARGE SCALE GENOMIC DNA]</scope>
    <source>
        <strain evidence="2">CG23_combo_of_CG06-09_8_20_14_all_41_10</strain>
    </source>
</reference>